<organism evidence="2 3">
    <name type="scientific">Trichoplusia ni</name>
    <name type="common">Cabbage looper</name>
    <dbReference type="NCBI Taxonomy" id="7111"/>
    <lineage>
        <taxon>Eukaryota</taxon>
        <taxon>Metazoa</taxon>
        <taxon>Ecdysozoa</taxon>
        <taxon>Arthropoda</taxon>
        <taxon>Hexapoda</taxon>
        <taxon>Insecta</taxon>
        <taxon>Pterygota</taxon>
        <taxon>Neoptera</taxon>
        <taxon>Endopterygota</taxon>
        <taxon>Lepidoptera</taxon>
        <taxon>Glossata</taxon>
        <taxon>Ditrysia</taxon>
        <taxon>Noctuoidea</taxon>
        <taxon>Noctuidae</taxon>
        <taxon>Plusiinae</taxon>
        <taxon>Trichoplusia</taxon>
    </lineage>
</organism>
<feature type="compositionally biased region" description="Basic residues" evidence="1">
    <location>
        <begin position="136"/>
        <end position="146"/>
    </location>
</feature>
<protein>
    <submittedName>
        <fullName evidence="3">Uncharacterized protein LOC113505695</fullName>
    </submittedName>
</protein>
<dbReference type="KEGG" id="tnl:113505695"/>
<evidence type="ECO:0000256" key="1">
    <source>
        <dbReference type="SAM" id="MobiDB-lite"/>
    </source>
</evidence>
<evidence type="ECO:0000313" key="3">
    <source>
        <dbReference type="RefSeq" id="XP_026744301.1"/>
    </source>
</evidence>
<dbReference type="Proteomes" id="UP000322000">
    <property type="component" value="Chromosome 26"/>
</dbReference>
<dbReference type="InParanoid" id="A0A7E5WVV8"/>
<dbReference type="AlphaFoldDB" id="A0A7E5WVV8"/>
<evidence type="ECO:0000313" key="2">
    <source>
        <dbReference type="Proteomes" id="UP000322000"/>
    </source>
</evidence>
<name>A0A7E5WVV8_TRINI</name>
<sequence>MTKPSYNAKCGHIKRPPHVLTINDDLNKTIANEYRALPLFEKTLFDYNYIKYYSLRTNDFLKCRWKSYMDSFAEREIAPFQFVNIRDFHFYNCVTRLIPKESMHTKTEFRYKLKPGPGVDFCGQMPIPHELLMKRGTQKPKYRGRKISQEETMPETDKRSLQKGVVKK</sequence>
<accession>A0A7E5WVV8</accession>
<reference evidence="3" key="1">
    <citation type="submission" date="2025-08" db="UniProtKB">
        <authorList>
            <consortium name="RefSeq"/>
        </authorList>
    </citation>
    <scope>IDENTIFICATION</scope>
</reference>
<dbReference type="GeneID" id="113505695"/>
<gene>
    <name evidence="3" type="primary">LOC113505695</name>
</gene>
<dbReference type="OrthoDB" id="7437325at2759"/>
<feature type="region of interest" description="Disordered" evidence="1">
    <location>
        <begin position="135"/>
        <end position="168"/>
    </location>
</feature>
<keyword evidence="2" id="KW-1185">Reference proteome</keyword>
<proteinExistence type="predicted"/>
<dbReference type="RefSeq" id="XP_026744301.1">
    <property type="nucleotide sequence ID" value="XM_026888500.1"/>
</dbReference>